<dbReference type="Pfam" id="PF13229">
    <property type="entry name" value="Beta_helix"/>
    <property type="match status" value="1"/>
</dbReference>
<dbReference type="GO" id="GO:0005576">
    <property type="term" value="C:extracellular region"/>
    <property type="evidence" value="ECO:0007669"/>
    <property type="project" value="UniProtKB-SubCell"/>
</dbReference>
<keyword evidence="2" id="KW-0964">Secreted</keyword>
<dbReference type="EMBL" id="BARS01004604">
    <property type="protein sequence ID" value="GAF80757.1"/>
    <property type="molecule type" value="Genomic_DNA"/>
</dbReference>
<dbReference type="InterPro" id="IPR039448">
    <property type="entry name" value="Beta_helix"/>
</dbReference>
<dbReference type="InterPro" id="IPR011050">
    <property type="entry name" value="Pectin_lyase_fold/virulence"/>
</dbReference>
<accession>X0SXV0</accession>
<feature type="non-terminal residue" evidence="5">
    <location>
        <position position="1"/>
    </location>
</feature>
<protein>
    <recommendedName>
        <fullName evidence="4">Right handed beta helix domain-containing protein</fullName>
    </recommendedName>
</protein>
<name>X0SXV0_9ZZZZ</name>
<feature type="domain" description="Right handed beta helix" evidence="4">
    <location>
        <begin position="135"/>
        <end position="286"/>
    </location>
</feature>
<dbReference type="GO" id="GO:0016837">
    <property type="term" value="F:carbon-oxygen lyase activity, acting on polysaccharides"/>
    <property type="evidence" value="ECO:0007669"/>
    <property type="project" value="TreeGrafter"/>
</dbReference>
<comment type="caution">
    <text evidence="5">The sequence shown here is derived from an EMBL/GenBank/DDBJ whole genome shotgun (WGS) entry which is preliminary data.</text>
</comment>
<keyword evidence="3" id="KW-0732">Signal</keyword>
<dbReference type="PANTHER" id="PTHR40088:SF2">
    <property type="entry name" value="SECRETED SUGAR HYDROLASE"/>
    <property type="match status" value="1"/>
</dbReference>
<feature type="non-terminal residue" evidence="5">
    <location>
        <position position="453"/>
    </location>
</feature>
<dbReference type="SUPFAM" id="SSF51126">
    <property type="entry name" value="Pectin lyase-like"/>
    <property type="match status" value="1"/>
</dbReference>
<reference evidence="5" key="1">
    <citation type="journal article" date="2014" name="Front. Microbiol.">
        <title>High frequency of phylogenetically diverse reductive dehalogenase-homologous genes in deep subseafloor sedimentary metagenomes.</title>
        <authorList>
            <person name="Kawai M."/>
            <person name="Futagami T."/>
            <person name="Toyoda A."/>
            <person name="Takaki Y."/>
            <person name="Nishi S."/>
            <person name="Hori S."/>
            <person name="Arai W."/>
            <person name="Tsubouchi T."/>
            <person name="Morono Y."/>
            <person name="Uchiyama I."/>
            <person name="Ito T."/>
            <person name="Fujiyama A."/>
            <person name="Inagaki F."/>
            <person name="Takami H."/>
        </authorList>
    </citation>
    <scope>NUCLEOTIDE SEQUENCE</scope>
    <source>
        <strain evidence="5">Expedition CK06-06</strain>
    </source>
</reference>
<dbReference type="InterPro" id="IPR052052">
    <property type="entry name" value="Polysaccharide_Lyase_9"/>
</dbReference>
<evidence type="ECO:0000256" key="3">
    <source>
        <dbReference type="ARBA" id="ARBA00022729"/>
    </source>
</evidence>
<evidence type="ECO:0000256" key="1">
    <source>
        <dbReference type="ARBA" id="ARBA00004613"/>
    </source>
</evidence>
<gene>
    <name evidence="5" type="ORF">S01H1_08995</name>
</gene>
<proteinExistence type="predicted"/>
<evidence type="ECO:0000259" key="4">
    <source>
        <dbReference type="Pfam" id="PF13229"/>
    </source>
</evidence>
<dbReference type="InterPro" id="IPR012334">
    <property type="entry name" value="Pectin_lyas_fold"/>
</dbReference>
<evidence type="ECO:0000256" key="2">
    <source>
        <dbReference type="ARBA" id="ARBA00022525"/>
    </source>
</evidence>
<organism evidence="5">
    <name type="scientific">marine sediment metagenome</name>
    <dbReference type="NCBI Taxonomy" id="412755"/>
    <lineage>
        <taxon>unclassified sequences</taxon>
        <taxon>metagenomes</taxon>
        <taxon>ecological metagenomes</taxon>
    </lineage>
</organism>
<dbReference type="AlphaFoldDB" id="X0SXV0"/>
<sequence length="453" mass="49210">VEYYVDGIPYSIDNSSPYTCDYSGEGAVTIIVRPFYAGSDLDIIPTEAAIYYVRTDGDNGNDGLTNSSGGAWETIDYAASTAEAGNTVYVNDGTYNETVVVDNTGTSDNRIVFEAINHKQAILDAPTPSTGTAFTLTGKDYITITGFVITDYDIGITLTGGSDYNVIDSCKIYNNETHQVNIYDGSDYNTVRADSIFGSALGESGDRRGEVGVRVYNSSYNLIEYCTIYNMFDDYANGDGIGFFQDSDYNIARYNTIHHCPDDGLDGWSTESSGNNGSYNLAEYNYVYKIGYDEDDAENLGGNGVGMKTNYETDNFIMRYNRVRQCVTKGISDEDSDGDNTFYHNVTWNNGNNWEIGAGDNPDLLNNVSCGVNNSSGYFGTKGNVNQTNLTTAEAYFVDTTDFELADDSPLIDAGNFLTACNGGSTGTSITLDSAKYFIDGYGLITGDQIQIA</sequence>
<evidence type="ECO:0000313" key="5">
    <source>
        <dbReference type="EMBL" id="GAF80757.1"/>
    </source>
</evidence>
<dbReference type="Gene3D" id="2.160.20.10">
    <property type="entry name" value="Single-stranded right-handed beta-helix, Pectin lyase-like"/>
    <property type="match status" value="1"/>
</dbReference>
<dbReference type="PANTHER" id="PTHR40088">
    <property type="entry name" value="PECTATE LYASE (EUROFUNG)"/>
    <property type="match status" value="1"/>
</dbReference>
<comment type="subcellular location">
    <subcellularLocation>
        <location evidence="1">Secreted</location>
    </subcellularLocation>
</comment>